<evidence type="ECO:0000256" key="2">
    <source>
        <dbReference type="ARBA" id="ARBA00022741"/>
    </source>
</evidence>
<dbReference type="GO" id="GO:0006412">
    <property type="term" value="P:translation"/>
    <property type="evidence" value="ECO:0007669"/>
    <property type="project" value="UniProtKB-KW"/>
</dbReference>
<protein>
    <recommendedName>
        <fullName evidence="5">Aspartyl/Glutamyl-tRNA(Gln) amidotransferase subunit B/E catalytic domain-containing protein</fullName>
    </recommendedName>
</protein>
<dbReference type="EMBL" id="CP128385">
    <property type="protein sequence ID" value="WMI30464.1"/>
    <property type="molecule type" value="Genomic_DNA"/>
</dbReference>
<gene>
    <name evidence="6" type="ORF">QTO32_00925</name>
</gene>
<reference evidence="6" key="2">
    <citation type="submission" date="2023-06" db="EMBL/GenBank/DDBJ databases">
        <authorList>
            <person name="Williams T.J."/>
            <person name="Allen M.A."/>
            <person name="Ivanova N."/>
            <person name="Huntemann M."/>
            <person name="Haque S."/>
            <person name="Hancock A.M."/>
            <person name="Brazendale S."/>
            <person name="Cavicchioli R."/>
        </authorList>
    </citation>
    <scope>NUCLEOTIDE SEQUENCE</scope>
    <source>
        <strain evidence="6">MAG_Ga0307966_1000010</strain>
    </source>
</reference>
<evidence type="ECO:0000259" key="5">
    <source>
        <dbReference type="Pfam" id="PF02934"/>
    </source>
</evidence>
<organism evidence="6">
    <name type="scientific">Candidatus Organicella extenuata</name>
    <dbReference type="NCBI Taxonomy" id="2841811"/>
    <lineage>
        <taxon>Bacteria</taxon>
        <taxon>Pseudomonadati</taxon>
        <taxon>Verrucomicrobiota</taxon>
        <taxon>Candidatus Organicella</taxon>
    </lineage>
</organism>
<keyword evidence="4" id="KW-0648">Protein biosynthesis</keyword>
<dbReference type="GO" id="GO:0005524">
    <property type="term" value="F:ATP binding"/>
    <property type="evidence" value="ECO:0007669"/>
    <property type="project" value="UniProtKB-KW"/>
</dbReference>
<dbReference type="GO" id="GO:0050567">
    <property type="term" value="F:glutaminyl-tRNA synthase (glutamine-hydrolyzing) activity"/>
    <property type="evidence" value="ECO:0007669"/>
    <property type="project" value="TreeGrafter"/>
</dbReference>
<evidence type="ECO:0000256" key="3">
    <source>
        <dbReference type="ARBA" id="ARBA00022840"/>
    </source>
</evidence>
<dbReference type="PANTHER" id="PTHR11659:SF0">
    <property type="entry name" value="GLUTAMYL-TRNA(GLN) AMIDOTRANSFERASE SUBUNIT B, MITOCHONDRIAL"/>
    <property type="match status" value="1"/>
</dbReference>
<dbReference type="SUPFAM" id="SSF55931">
    <property type="entry name" value="Glutamine synthetase/guanido kinase"/>
    <property type="match status" value="1"/>
</dbReference>
<reference evidence="6" key="1">
    <citation type="journal article" date="2021" name="Front. Microbiol.">
        <title>Genome Analysis of a Verrucomicrobial Endosymbiont With a Tiny Genome Discovered in an Antarctic Lake.</title>
        <authorList>
            <person name="Williams T.J."/>
            <person name="Allen M.A."/>
            <person name="Ivanova N."/>
            <person name="Huntemann M."/>
            <person name="Haque S."/>
            <person name="Hancock A.M."/>
            <person name="Brazendale S."/>
            <person name="Cavicchioli R."/>
        </authorList>
    </citation>
    <scope>NUCLEOTIDE SEQUENCE</scope>
    <source>
        <strain evidence="6">MAG_Ga0307966_1000010</strain>
    </source>
</reference>
<keyword evidence="3" id="KW-0067">ATP-binding</keyword>
<evidence type="ECO:0000256" key="4">
    <source>
        <dbReference type="ARBA" id="ARBA00022917"/>
    </source>
</evidence>
<evidence type="ECO:0000313" key="6">
    <source>
        <dbReference type="EMBL" id="WMI30464.1"/>
    </source>
</evidence>
<dbReference type="Pfam" id="PF02934">
    <property type="entry name" value="GatB_N"/>
    <property type="match status" value="1"/>
</dbReference>
<dbReference type="AlphaFoldDB" id="A0AA51BKR6"/>
<dbReference type="InterPro" id="IPR006075">
    <property type="entry name" value="Asn/Gln-tRNA_Trfase_suB/E_cat"/>
</dbReference>
<sequence>MPLLTLFKTYVGVELHIQLNLSGGKPFTKGITRACRLENSVSDWYSLGVEGVLPIVNKTLLLKTNLLRKVIGSNSTKQPFFFDRKNYTYPDLPKGYQITQNYKGFCTNFKFYFFSDYTKKIERFYIQGVQLEEDVASLNNKSFTYNYNRSGFPLIELITDKLSLKNINTVLDFIGAVKSLFVVLKLSTCRMHRGELRCDLNVSTFLINGGACFNRVEVKNLNSSASIKSSLIFEKYRQFVFLRKNLKMYSKLNLLKNVTKSWSSLNLKTIFLRFKEGPQAYNFYEDPDVPILYIKKEPEPTLLKLNFKSSFTKNKLKLRFFFKNKSFIKDDYVPDLVNLYYLNPFKKNCTPRVCFFYKSLRTKQCVCLLYKLLSIYSRLEDSSIFFFRKKLLEGFLTNDFSTKQIQNVFKFKSYRYFTKVLVRRRVIKKLLYFFKKNPFSLKKYKRGFLKVLDVTIGFLLKNFNFRGLGTLEIRFQLKLIADKACFYV</sequence>
<dbReference type="InterPro" id="IPR014746">
    <property type="entry name" value="Gln_synth/guanido_kin_cat_dom"/>
</dbReference>
<dbReference type="PANTHER" id="PTHR11659">
    <property type="entry name" value="GLUTAMYL-TRNA GLN AMIDOTRANSFERASE SUBUNIT B MITOCHONDRIAL AND PROKARYOTIC PET112-RELATED"/>
    <property type="match status" value="1"/>
</dbReference>
<name>A0AA51BKR6_9BACT</name>
<dbReference type="GO" id="GO:0070681">
    <property type="term" value="P:glutaminyl-tRNAGln biosynthesis via transamidation"/>
    <property type="evidence" value="ECO:0007669"/>
    <property type="project" value="TreeGrafter"/>
</dbReference>
<evidence type="ECO:0000256" key="1">
    <source>
        <dbReference type="ARBA" id="ARBA00022598"/>
    </source>
</evidence>
<dbReference type="Proteomes" id="UP001238843">
    <property type="component" value="Chromosome"/>
</dbReference>
<accession>A0AA51BKR6</accession>
<feature type="domain" description="Aspartyl/Glutamyl-tRNA(Gln) amidotransferase subunit B/E catalytic" evidence="5">
    <location>
        <begin position="10"/>
        <end position="297"/>
    </location>
</feature>
<dbReference type="InterPro" id="IPR017959">
    <property type="entry name" value="Asn/Gln-tRNA_amidoTrfase_suB/E"/>
</dbReference>
<keyword evidence="2" id="KW-0547">Nucleotide-binding</keyword>
<keyword evidence="1" id="KW-0436">Ligase</keyword>
<proteinExistence type="predicted"/>